<dbReference type="InterPro" id="IPR006564">
    <property type="entry name" value="Znf_PMZ"/>
</dbReference>
<evidence type="ECO:0000256" key="2">
    <source>
        <dbReference type="ARBA" id="ARBA00022771"/>
    </source>
</evidence>
<dbReference type="AlphaFoldDB" id="A0A6P3Z8N6"/>
<proteinExistence type="predicted"/>
<sequence>MARTKLILICQSLGEFVTNDDGSLSYTGGEAHAVDINRETLFDHLKLKLAELWKFEYKSLSLKYFLPGNRHTLITLSSDKDLKRMYGFHENSVTADVFVMGRARSDDEALNLHRRQRGIKLAETVKPLAVSTTIATTFHAANAPIAFMNSNTISGDANPSADPYTTTVVPVVPLSLPVSTPGDSVIPDKATAQSLNVLPNVSKLLPACTATDDVVFPSPTPSGSTAVVTDPNSRCSTIIDNDLDSSPADTVKKRRRTASWKIKANCTLVPVPEKDEGKRKTTPRKKNILNCSTAIATEEAGQRQDSIPCTDSSSDYSIMARTNDIPPEKLVALWKDGITGVGQEFKSVYEFRDALQKFAIAHRFMYKLKKNDTNRASGRCIAEGCSWRIHASWDSSTRSFRIKNMNKSHTCEGKSWKSVHPTKNWLVSIIKDRLRDSPHHKPKEIASGILHDFGIELNYTQVWRGIEDAREQLQGSYKESYNQLPWFCENLAEANPGSKIELFTGDDKRFERLFISFHASMHGFQYGCRPILFLDATSLKSKYHETLLTATSVDGDDGFFPVAFAIVDTENHNNWNWFLKQLKSMVATPPAPITFVSDREKTLENLVLEVFENAHHGYAIYNLLENFKKNLKGPFHGDGKGSLPGSFVAVAHAARMDAFKMHMEQIKRVSSKAYDWVLQIEPKHWTNAFFKGEHYNHVTKNVMESYTSWIEEVRELPIIQKVEMLRCKIMELSKTRRMSSSKWTSRLTPSKEEKLVKETNKAFGLKVLFSSETLFEVHDDSINVVDIDKWNCSCLGWKATELPCSHAIAVFNSTGRNVYDYCSRYCSVDNFHLTYAESINPVLAVFNPLTNGKAGLEDMNVLPPLTSRPPSQLKKKETKPGVARRAVYCTRCKEAGHNKATCKATL</sequence>
<dbReference type="Pfam" id="PF04434">
    <property type="entry name" value="SWIM"/>
    <property type="match status" value="1"/>
</dbReference>
<dbReference type="GO" id="GO:0008270">
    <property type="term" value="F:zinc ion binding"/>
    <property type="evidence" value="ECO:0007669"/>
    <property type="project" value="UniProtKB-KW"/>
</dbReference>
<keyword evidence="6" id="KW-1185">Reference proteome</keyword>
<dbReference type="InterPro" id="IPR018289">
    <property type="entry name" value="MULE_transposase_dom"/>
</dbReference>
<dbReference type="Proteomes" id="UP001652623">
    <property type="component" value="Chromosome 1"/>
</dbReference>
<evidence type="ECO:0000256" key="4">
    <source>
        <dbReference type="PROSITE-ProRule" id="PRU00325"/>
    </source>
</evidence>
<accession>A0A6P3Z8N6</accession>
<evidence type="ECO:0000259" key="5">
    <source>
        <dbReference type="PROSITE" id="PS50966"/>
    </source>
</evidence>
<dbReference type="SMART" id="SM00666">
    <property type="entry name" value="PB1"/>
    <property type="match status" value="1"/>
</dbReference>
<dbReference type="GeneID" id="107408527"/>
<dbReference type="InterPro" id="IPR007527">
    <property type="entry name" value="Znf_SWIM"/>
</dbReference>
<dbReference type="InParanoid" id="A0A6P3Z8N6"/>
<evidence type="ECO:0000313" key="7">
    <source>
        <dbReference type="RefSeq" id="XP_015871412.1"/>
    </source>
</evidence>
<keyword evidence="1" id="KW-0479">Metal-binding</keyword>
<dbReference type="Pfam" id="PF10551">
    <property type="entry name" value="MULE"/>
    <property type="match status" value="1"/>
</dbReference>
<dbReference type="InterPro" id="IPR000270">
    <property type="entry name" value="PB1_dom"/>
</dbReference>
<keyword evidence="3" id="KW-0862">Zinc</keyword>
<dbReference type="SUPFAM" id="SSF54277">
    <property type="entry name" value="CAD &amp; PB1 domains"/>
    <property type="match status" value="1"/>
</dbReference>
<dbReference type="KEGG" id="zju:107408527"/>
<name>A0A6P3Z8N6_ZIZJJ</name>
<dbReference type="SMART" id="SM00575">
    <property type="entry name" value="ZnF_PMZ"/>
    <property type="match status" value="1"/>
</dbReference>
<dbReference type="PROSITE" id="PS50966">
    <property type="entry name" value="ZF_SWIM"/>
    <property type="match status" value="1"/>
</dbReference>
<dbReference type="InterPro" id="IPR004332">
    <property type="entry name" value="Transposase_MuDR"/>
</dbReference>
<reference evidence="7" key="2">
    <citation type="submission" date="2025-08" db="UniProtKB">
        <authorList>
            <consortium name="RefSeq"/>
        </authorList>
    </citation>
    <scope>IDENTIFICATION</scope>
    <source>
        <tissue evidence="7">Seedling</tissue>
    </source>
</reference>
<evidence type="ECO:0000313" key="6">
    <source>
        <dbReference type="Proteomes" id="UP001652623"/>
    </source>
</evidence>
<dbReference type="PANTHER" id="PTHR31973">
    <property type="entry name" value="POLYPROTEIN, PUTATIVE-RELATED"/>
    <property type="match status" value="1"/>
</dbReference>
<dbReference type="PANTHER" id="PTHR31973:SF149">
    <property type="entry name" value="SWIM-TYPE DOMAIN-CONTAINING PROTEIN"/>
    <property type="match status" value="1"/>
</dbReference>
<keyword evidence="2 4" id="KW-0863">Zinc-finger</keyword>
<dbReference type="RefSeq" id="XP_015871412.1">
    <property type="nucleotide sequence ID" value="XM_016015926.4"/>
</dbReference>
<feature type="domain" description="SWIM-type" evidence="5">
    <location>
        <begin position="783"/>
        <end position="815"/>
    </location>
</feature>
<reference evidence="6" key="1">
    <citation type="submission" date="2025-05" db="UniProtKB">
        <authorList>
            <consortium name="RefSeq"/>
        </authorList>
    </citation>
    <scope>NUCLEOTIDE SEQUENCE [LARGE SCALE GENOMIC DNA]</scope>
</reference>
<evidence type="ECO:0000256" key="3">
    <source>
        <dbReference type="ARBA" id="ARBA00022833"/>
    </source>
</evidence>
<protein>
    <submittedName>
        <fullName evidence="7">Uncharacterized protein LOC107408527</fullName>
    </submittedName>
</protein>
<evidence type="ECO:0000256" key="1">
    <source>
        <dbReference type="ARBA" id="ARBA00022723"/>
    </source>
</evidence>
<dbReference type="Pfam" id="PF03108">
    <property type="entry name" value="DBD_Tnp_Mut"/>
    <property type="match status" value="1"/>
</dbReference>
<organism evidence="6 7">
    <name type="scientific">Ziziphus jujuba</name>
    <name type="common">Chinese jujube</name>
    <name type="synonym">Ziziphus sativa</name>
    <dbReference type="NCBI Taxonomy" id="326968"/>
    <lineage>
        <taxon>Eukaryota</taxon>
        <taxon>Viridiplantae</taxon>
        <taxon>Streptophyta</taxon>
        <taxon>Embryophyta</taxon>
        <taxon>Tracheophyta</taxon>
        <taxon>Spermatophyta</taxon>
        <taxon>Magnoliopsida</taxon>
        <taxon>eudicotyledons</taxon>
        <taxon>Gunneridae</taxon>
        <taxon>Pentapetalae</taxon>
        <taxon>rosids</taxon>
        <taxon>fabids</taxon>
        <taxon>Rosales</taxon>
        <taxon>Rhamnaceae</taxon>
        <taxon>Paliureae</taxon>
        <taxon>Ziziphus</taxon>
    </lineage>
</organism>
<dbReference type="Pfam" id="PF00564">
    <property type="entry name" value="PB1"/>
    <property type="match status" value="1"/>
</dbReference>
<gene>
    <name evidence="7" type="primary">LOC107408527</name>
</gene>